<evidence type="ECO:0000256" key="4">
    <source>
        <dbReference type="ARBA" id="ARBA00023004"/>
    </source>
</evidence>
<proteinExistence type="inferred from homology"/>
<evidence type="ECO:0000256" key="2">
    <source>
        <dbReference type="ARBA" id="ARBA00022723"/>
    </source>
</evidence>
<feature type="domain" description="Fe2OG dioxygenase" evidence="6">
    <location>
        <begin position="176"/>
        <end position="291"/>
    </location>
</feature>
<evidence type="ECO:0000313" key="7">
    <source>
        <dbReference type="EMBL" id="KAH0968409.1"/>
    </source>
</evidence>
<dbReference type="PROSITE" id="PS51471">
    <property type="entry name" value="FE2OG_OXY"/>
    <property type="match status" value="1"/>
</dbReference>
<dbReference type="EMBL" id="JAIZPD010000001">
    <property type="protein sequence ID" value="KAH0968409.1"/>
    <property type="molecule type" value="Genomic_DNA"/>
</dbReference>
<dbReference type="OrthoDB" id="627829at2759"/>
<organism evidence="7 8">
    <name type="scientific">Hirsutella rhossiliensis</name>
    <dbReference type="NCBI Taxonomy" id="111463"/>
    <lineage>
        <taxon>Eukaryota</taxon>
        <taxon>Fungi</taxon>
        <taxon>Dikarya</taxon>
        <taxon>Ascomycota</taxon>
        <taxon>Pezizomycotina</taxon>
        <taxon>Sordariomycetes</taxon>
        <taxon>Hypocreomycetidae</taxon>
        <taxon>Hypocreales</taxon>
        <taxon>Ophiocordycipitaceae</taxon>
        <taxon>Hirsutella</taxon>
    </lineage>
</organism>
<keyword evidence="3 5" id="KW-0560">Oxidoreductase</keyword>
<dbReference type="PANTHER" id="PTHR10209">
    <property type="entry name" value="OXIDOREDUCTASE, 2OG-FE II OXYGENASE FAMILY PROTEIN"/>
    <property type="match status" value="1"/>
</dbReference>
<keyword evidence="8" id="KW-1185">Reference proteome</keyword>
<sequence>MEDDFTAIPILDLSLARSPTTKPQFLAELRNALVCVGFLYVRNHSLPEQVQQEALQRSMAFFDLPLDKKLEMETVHSKHFLGYNRIDAERTGAEIDHNESIAIGPNLPAPGPEDPVYLNLQGPSQWPDETALPGFRSALEGYLSAVQDLAADFTVLVAEALDLASTSLTRLFDDSPFSRLKVMRYPPPSEQTTAAWGRRGVGPHKDGVFMTYLLQGGEHECLEVQNKSGAWIPVPPIPGTLVINIGRLLETLTAGVCTATTHRVHLRPEGFIDRSGKSLGPRISIPFFQHVNLRLMPEDLLLDIPPPIANLVKGEKVVSDADTFFSGLFNSCAGDTIFVNMLTSYQDVARKWFPDLLPLALKKQSEAKQLDQQQETVG</sequence>
<dbReference type="Pfam" id="PF14226">
    <property type="entry name" value="DIOX_N"/>
    <property type="match status" value="1"/>
</dbReference>
<reference evidence="7" key="1">
    <citation type="submission" date="2021-09" db="EMBL/GenBank/DDBJ databases">
        <title>A high-quality genome of the endoparasitic fungus Hirsutella rhossiliensis with a comparison of Hirsutella genomes reveals transposable elements contributing to genome size variation.</title>
        <authorList>
            <person name="Lin R."/>
            <person name="Jiao Y."/>
            <person name="Sun X."/>
            <person name="Ling J."/>
            <person name="Xie B."/>
            <person name="Cheng X."/>
        </authorList>
    </citation>
    <scope>NUCLEOTIDE SEQUENCE</scope>
    <source>
        <strain evidence="7">HR02</strain>
    </source>
</reference>
<evidence type="ECO:0000256" key="1">
    <source>
        <dbReference type="ARBA" id="ARBA00008056"/>
    </source>
</evidence>
<evidence type="ECO:0000313" key="8">
    <source>
        <dbReference type="Proteomes" id="UP000824596"/>
    </source>
</evidence>
<dbReference type="GO" id="GO:0046872">
    <property type="term" value="F:metal ion binding"/>
    <property type="evidence" value="ECO:0007669"/>
    <property type="project" value="UniProtKB-KW"/>
</dbReference>
<evidence type="ECO:0000256" key="5">
    <source>
        <dbReference type="RuleBase" id="RU003682"/>
    </source>
</evidence>
<dbReference type="AlphaFoldDB" id="A0A9P8N7Y6"/>
<dbReference type="Proteomes" id="UP000824596">
    <property type="component" value="Unassembled WGS sequence"/>
</dbReference>
<protein>
    <submittedName>
        <fullName evidence="7">2OG-Fe(II) oxygenase superfamily domain-containing protein</fullName>
    </submittedName>
</protein>
<keyword evidence="4 5" id="KW-0408">Iron</keyword>
<comment type="similarity">
    <text evidence="1 5">Belongs to the iron/ascorbate-dependent oxidoreductase family.</text>
</comment>
<accession>A0A9P8N7Y6</accession>
<dbReference type="GeneID" id="68350180"/>
<dbReference type="InterPro" id="IPR044861">
    <property type="entry name" value="IPNS-like_FE2OG_OXY"/>
</dbReference>
<dbReference type="Gene3D" id="2.60.120.330">
    <property type="entry name" value="B-lactam Antibiotic, Isopenicillin N Synthase, Chain"/>
    <property type="match status" value="1"/>
</dbReference>
<dbReference type="InterPro" id="IPR026992">
    <property type="entry name" value="DIOX_N"/>
</dbReference>
<dbReference type="RefSeq" id="XP_044725922.1">
    <property type="nucleotide sequence ID" value="XM_044859522.1"/>
</dbReference>
<dbReference type="PANTHER" id="PTHR10209:SF812">
    <property type="entry name" value="2OG-FE(II) OXYGENASE FAMILY, PUTATIVE (AFU_ORTHOLOGUE AFUA_3G14880)-RELATED"/>
    <property type="match status" value="1"/>
</dbReference>
<evidence type="ECO:0000256" key="3">
    <source>
        <dbReference type="ARBA" id="ARBA00023002"/>
    </source>
</evidence>
<comment type="caution">
    <text evidence="7">The sequence shown here is derived from an EMBL/GenBank/DDBJ whole genome shotgun (WGS) entry which is preliminary data.</text>
</comment>
<name>A0A9P8N7Y6_9HYPO</name>
<dbReference type="GO" id="GO:0044283">
    <property type="term" value="P:small molecule biosynthetic process"/>
    <property type="evidence" value="ECO:0007669"/>
    <property type="project" value="UniProtKB-ARBA"/>
</dbReference>
<dbReference type="InterPro" id="IPR005123">
    <property type="entry name" value="Oxoglu/Fe-dep_dioxygenase_dom"/>
</dbReference>
<dbReference type="InterPro" id="IPR027443">
    <property type="entry name" value="IPNS-like_sf"/>
</dbReference>
<dbReference type="Pfam" id="PF03171">
    <property type="entry name" value="2OG-FeII_Oxy"/>
    <property type="match status" value="1"/>
</dbReference>
<evidence type="ECO:0000259" key="6">
    <source>
        <dbReference type="PROSITE" id="PS51471"/>
    </source>
</evidence>
<dbReference type="SUPFAM" id="SSF51197">
    <property type="entry name" value="Clavaminate synthase-like"/>
    <property type="match status" value="1"/>
</dbReference>
<keyword evidence="2 5" id="KW-0479">Metal-binding</keyword>
<dbReference type="GO" id="GO:0016491">
    <property type="term" value="F:oxidoreductase activity"/>
    <property type="evidence" value="ECO:0007669"/>
    <property type="project" value="UniProtKB-KW"/>
</dbReference>
<gene>
    <name evidence="7" type="ORF">HRG_01051</name>
</gene>